<dbReference type="Gene3D" id="3.40.50.620">
    <property type="entry name" value="HUPs"/>
    <property type="match status" value="1"/>
</dbReference>
<dbReference type="Proteomes" id="UP000503278">
    <property type="component" value="Chromosome"/>
</dbReference>
<dbReference type="InterPro" id="IPR006015">
    <property type="entry name" value="Universal_stress_UspA"/>
</dbReference>
<dbReference type="KEGG" id="mrob:HH214_16695"/>
<protein>
    <submittedName>
        <fullName evidence="3">Universal stress protein</fullName>
    </submittedName>
</protein>
<dbReference type="CDD" id="cd00293">
    <property type="entry name" value="USP-like"/>
    <property type="match status" value="1"/>
</dbReference>
<sequence>MEISKIIIGIDNSKYAEHAAAYGFDLARKIGAAVGLVNIIEPVPSTITPATDTTLGMPFEGTPNLVYNDIMDAQNEASSTIVKSTVDKYGQGLNVSYFNEYGSSSDGILSCAAQFGASLIVVGTHHRSGLDRLLMGSVAESIIRNADIPVLVVPLPEENKS</sequence>
<reference evidence="3 4" key="1">
    <citation type="submission" date="2020-04" db="EMBL/GenBank/DDBJ databases">
        <title>Genome sequencing of novel species.</title>
        <authorList>
            <person name="Heo J."/>
            <person name="Kim S.-J."/>
            <person name="Kim J.-S."/>
            <person name="Hong S.-B."/>
            <person name="Kwon S.-W."/>
        </authorList>
    </citation>
    <scope>NUCLEOTIDE SEQUENCE [LARGE SCALE GENOMIC DNA]</scope>
    <source>
        <strain evidence="3 4">F39-2</strain>
    </source>
</reference>
<dbReference type="RefSeq" id="WP_169609525.1">
    <property type="nucleotide sequence ID" value="NZ_CP051682.1"/>
</dbReference>
<feature type="domain" description="UspA" evidence="2">
    <location>
        <begin position="4"/>
        <end position="154"/>
    </location>
</feature>
<gene>
    <name evidence="3" type="ORF">HH214_16695</name>
</gene>
<dbReference type="InterPro" id="IPR006016">
    <property type="entry name" value="UspA"/>
</dbReference>
<dbReference type="PANTHER" id="PTHR46268">
    <property type="entry name" value="STRESS RESPONSE PROTEIN NHAX"/>
    <property type="match status" value="1"/>
</dbReference>
<dbReference type="InterPro" id="IPR014729">
    <property type="entry name" value="Rossmann-like_a/b/a_fold"/>
</dbReference>
<evidence type="ECO:0000256" key="1">
    <source>
        <dbReference type="ARBA" id="ARBA00008791"/>
    </source>
</evidence>
<accession>A0A7L5E214</accession>
<dbReference type="AlphaFoldDB" id="A0A7L5E214"/>
<dbReference type="Pfam" id="PF00582">
    <property type="entry name" value="Usp"/>
    <property type="match status" value="1"/>
</dbReference>
<evidence type="ECO:0000259" key="2">
    <source>
        <dbReference type="Pfam" id="PF00582"/>
    </source>
</evidence>
<evidence type="ECO:0000313" key="4">
    <source>
        <dbReference type="Proteomes" id="UP000503278"/>
    </source>
</evidence>
<dbReference type="PRINTS" id="PR01438">
    <property type="entry name" value="UNVRSLSTRESS"/>
</dbReference>
<dbReference type="PANTHER" id="PTHR46268:SF6">
    <property type="entry name" value="UNIVERSAL STRESS PROTEIN UP12"/>
    <property type="match status" value="1"/>
</dbReference>
<dbReference type="EMBL" id="CP051682">
    <property type="protein sequence ID" value="QJD97390.1"/>
    <property type="molecule type" value="Genomic_DNA"/>
</dbReference>
<dbReference type="SUPFAM" id="SSF52402">
    <property type="entry name" value="Adenine nucleotide alpha hydrolases-like"/>
    <property type="match status" value="1"/>
</dbReference>
<evidence type="ECO:0000313" key="3">
    <source>
        <dbReference type="EMBL" id="QJD97390.1"/>
    </source>
</evidence>
<keyword evidence="4" id="KW-1185">Reference proteome</keyword>
<proteinExistence type="inferred from homology"/>
<comment type="similarity">
    <text evidence="1">Belongs to the universal stress protein A family.</text>
</comment>
<organism evidence="3 4">
    <name type="scientific">Mucilaginibacter robiniae</name>
    <dbReference type="NCBI Taxonomy" id="2728022"/>
    <lineage>
        <taxon>Bacteria</taxon>
        <taxon>Pseudomonadati</taxon>
        <taxon>Bacteroidota</taxon>
        <taxon>Sphingobacteriia</taxon>
        <taxon>Sphingobacteriales</taxon>
        <taxon>Sphingobacteriaceae</taxon>
        <taxon>Mucilaginibacter</taxon>
    </lineage>
</organism>
<name>A0A7L5E214_9SPHI</name>